<dbReference type="InterPro" id="IPR022312">
    <property type="entry name" value="DNA_pol_X"/>
</dbReference>
<dbReference type="SUPFAM" id="SSF81585">
    <property type="entry name" value="PsbU/PolX domain-like"/>
    <property type="match status" value="1"/>
</dbReference>
<comment type="catalytic activity">
    <reaction evidence="11">
        <text>DNA(n) + a 2'-deoxyribonucleoside 5'-triphosphate = DNA(n+1) + diphosphate</text>
        <dbReference type="Rhea" id="RHEA:22508"/>
        <dbReference type="Rhea" id="RHEA-COMP:17339"/>
        <dbReference type="Rhea" id="RHEA-COMP:17340"/>
        <dbReference type="ChEBI" id="CHEBI:33019"/>
        <dbReference type="ChEBI" id="CHEBI:61560"/>
        <dbReference type="ChEBI" id="CHEBI:173112"/>
        <dbReference type="EC" id="2.7.7.7"/>
    </reaction>
</comment>
<evidence type="ECO:0000256" key="1">
    <source>
        <dbReference type="ARBA" id="ARBA00004123"/>
    </source>
</evidence>
<dbReference type="InterPro" id="IPR010996">
    <property type="entry name" value="HHH_MUS81"/>
</dbReference>
<dbReference type="SMART" id="SM00483">
    <property type="entry name" value="POLXc"/>
    <property type="match status" value="1"/>
</dbReference>
<dbReference type="GO" id="GO:0006303">
    <property type="term" value="P:double-strand break repair via nonhomologous end joining"/>
    <property type="evidence" value="ECO:0007669"/>
    <property type="project" value="TreeGrafter"/>
</dbReference>
<dbReference type="InterPro" id="IPR043519">
    <property type="entry name" value="NT_sf"/>
</dbReference>
<dbReference type="InterPro" id="IPR028207">
    <property type="entry name" value="DNA_pol_B_palm_palm"/>
</dbReference>
<dbReference type="GO" id="GO:0046872">
    <property type="term" value="F:metal ion binding"/>
    <property type="evidence" value="ECO:0007669"/>
    <property type="project" value="UniProtKB-KW"/>
</dbReference>
<dbReference type="FunFam" id="1.10.150.110:FF:000005">
    <property type="entry name" value="DNA polymerase POL4"/>
    <property type="match status" value="1"/>
</dbReference>
<dbReference type="InterPro" id="IPR019843">
    <property type="entry name" value="DNA_pol-X_BS"/>
</dbReference>
<dbReference type="Pfam" id="PF14716">
    <property type="entry name" value="HHH_8"/>
    <property type="match status" value="1"/>
</dbReference>
<reference evidence="14" key="1">
    <citation type="journal article" date="2020" name="Stud. Mycol.">
        <title>101 Dothideomycetes genomes: a test case for predicting lifestyles and emergence of pathogens.</title>
        <authorList>
            <person name="Haridas S."/>
            <person name="Albert R."/>
            <person name="Binder M."/>
            <person name="Bloem J."/>
            <person name="Labutti K."/>
            <person name="Salamov A."/>
            <person name="Andreopoulos B."/>
            <person name="Baker S."/>
            <person name="Barry K."/>
            <person name="Bills G."/>
            <person name="Bluhm B."/>
            <person name="Cannon C."/>
            <person name="Castanera R."/>
            <person name="Culley D."/>
            <person name="Daum C."/>
            <person name="Ezra D."/>
            <person name="Gonzalez J."/>
            <person name="Henrissat B."/>
            <person name="Kuo A."/>
            <person name="Liang C."/>
            <person name="Lipzen A."/>
            <person name="Lutzoni F."/>
            <person name="Magnuson J."/>
            <person name="Mondo S."/>
            <person name="Nolan M."/>
            <person name="Ohm R."/>
            <person name="Pangilinan J."/>
            <person name="Park H.-J."/>
            <person name="Ramirez L."/>
            <person name="Alfaro M."/>
            <person name="Sun H."/>
            <person name="Tritt A."/>
            <person name="Yoshinaga Y."/>
            <person name="Zwiers L.-H."/>
            <person name="Turgeon B."/>
            <person name="Goodwin S."/>
            <person name="Spatafora J."/>
            <person name="Crous P."/>
            <person name="Grigoriev I."/>
        </authorList>
    </citation>
    <scope>NUCLEOTIDE SEQUENCE</scope>
    <source>
        <strain evidence="14">CBS 269.34</strain>
    </source>
</reference>
<gene>
    <name evidence="14" type="ORF">BU16DRAFT_525032</name>
</gene>
<evidence type="ECO:0000256" key="9">
    <source>
        <dbReference type="ARBA" id="ARBA00023204"/>
    </source>
</evidence>
<dbReference type="GO" id="GO:0003677">
    <property type="term" value="F:DNA binding"/>
    <property type="evidence" value="ECO:0007669"/>
    <property type="project" value="InterPro"/>
</dbReference>
<evidence type="ECO:0000256" key="10">
    <source>
        <dbReference type="ARBA" id="ARBA00023242"/>
    </source>
</evidence>
<dbReference type="Pfam" id="PF10391">
    <property type="entry name" value="DNA_pol_lambd_f"/>
    <property type="match status" value="1"/>
</dbReference>
<dbReference type="InterPro" id="IPR002008">
    <property type="entry name" value="DNA_pol_X_beta-like"/>
</dbReference>
<evidence type="ECO:0000313" key="15">
    <source>
        <dbReference type="Proteomes" id="UP000799750"/>
    </source>
</evidence>
<dbReference type="Pfam" id="PF14792">
    <property type="entry name" value="DNA_pol_B_palm"/>
    <property type="match status" value="1"/>
</dbReference>
<protein>
    <recommendedName>
        <fullName evidence="3">DNA-directed DNA polymerase</fullName>
        <ecNumber evidence="3">2.7.7.7</ecNumber>
    </recommendedName>
</protein>
<evidence type="ECO:0000259" key="13">
    <source>
        <dbReference type="SMART" id="SM00483"/>
    </source>
</evidence>
<dbReference type="GO" id="GO:0005634">
    <property type="term" value="C:nucleus"/>
    <property type="evidence" value="ECO:0007669"/>
    <property type="project" value="UniProtKB-SubCell"/>
</dbReference>
<keyword evidence="7" id="KW-0227">DNA damage</keyword>
<evidence type="ECO:0000256" key="2">
    <source>
        <dbReference type="ARBA" id="ARBA00008323"/>
    </source>
</evidence>
<keyword evidence="4 14" id="KW-0808">Transferase</keyword>
<name>A0A6A6QYM6_9PEZI</name>
<dbReference type="PRINTS" id="PR00869">
    <property type="entry name" value="DNAPOLX"/>
</dbReference>
<comment type="similarity">
    <text evidence="2">Belongs to the DNA polymerase type-X family.</text>
</comment>
<feature type="compositionally biased region" description="Basic and acidic residues" evidence="12">
    <location>
        <begin position="112"/>
        <end position="129"/>
    </location>
</feature>
<feature type="domain" description="DNA-directed DNA polymerase X" evidence="13">
    <location>
        <begin position="379"/>
        <end position="746"/>
    </location>
</feature>
<comment type="subcellular location">
    <subcellularLocation>
        <location evidence="1">Nucleus</location>
    </subcellularLocation>
</comment>
<evidence type="ECO:0000256" key="7">
    <source>
        <dbReference type="ARBA" id="ARBA00022763"/>
    </source>
</evidence>
<keyword evidence="5" id="KW-0548">Nucleotidyltransferase</keyword>
<dbReference type="GO" id="GO:0003887">
    <property type="term" value="F:DNA-directed DNA polymerase activity"/>
    <property type="evidence" value="ECO:0007669"/>
    <property type="project" value="UniProtKB-KW"/>
</dbReference>
<keyword evidence="9" id="KW-0234">DNA repair</keyword>
<dbReference type="InterPro" id="IPR027421">
    <property type="entry name" value="DNA_pol_lamdba_lyase_dom_sf"/>
</dbReference>
<dbReference type="FunFam" id="3.30.210.10:FF:000005">
    <property type="entry name" value="DNA polymerase IV"/>
    <property type="match status" value="1"/>
</dbReference>
<evidence type="ECO:0000256" key="12">
    <source>
        <dbReference type="SAM" id="MobiDB-lite"/>
    </source>
</evidence>
<feature type="region of interest" description="Disordered" evidence="12">
    <location>
        <begin position="93"/>
        <end position="212"/>
    </location>
</feature>
<evidence type="ECO:0000256" key="8">
    <source>
        <dbReference type="ARBA" id="ARBA00022932"/>
    </source>
</evidence>
<dbReference type="PANTHER" id="PTHR11276:SF29">
    <property type="entry name" value="DNA POLYMERASE TYPE-X FAMILY PROTEIN POL4"/>
    <property type="match status" value="1"/>
</dbReference>
<evidence type="ECO:0000256" key="6">
    <source>
        <dbReference type="ARBA" id="ARBA00022723"/>
    </source>
</evidence>
<keyword evidence="8" id="KW-0239">DNA-directed DNA polymerase</keyword>
<dbReference type="FunFam" id="1.10.150.20:FF:000010">
    <property type="entry name" value="DNA polymerase lambda"/>
    <property type="match status" value="1"/>
</dbReference>
<dbReference type="InterPro" id="IPR029398">
    <property type="entry name" value="PolB_thumb"/>
</dbReference>
<dbReference type="InterPro" id="IPR037160">
    <property type="entry name" value="DNA_Pol_thumb_sf"/>
</dbReference>
<dbReference type="SUPFAM" id="SSF81301">
    <property type="entry name" value="Nucleotidyltransferase"/>
    <property type="match status" value="1"/>
</dbReference>
<dbReference type="Pfam" id="PF14791">
    <property type="entry name" value="DNA_pol_B_thumb"/>
    <property type="match status" value="1"/>
</dbReference>
<dbReference type="Gene3D" id="3.30.460.10">
    <property type="entry name" value="Beta Polymerase, domain 2"/>
    <property type="match status" value="1"/>
</dbReference>
<evidence type="ECO:0000256" key="4">
    <source>
        <dbReference type="ARBA" id="ARBA00022679"/>
    </source>
</evidence>
<dbReference type="InterPro" id="IPR002054">
    <property type="entry name" value="DNA-dir_DNA_pol_X"/>
</dbReference>
<dbReference type="PANTHER" id="PTHR11276">
    <property type="entry name" value="DNA POLYMERASE TYPE-X FAMILY MEMBER"/>
    <property type="match status" value="1"/>
</dbReference>
<dbReference type="CDD" id="cd00141">
    <property type="entry name" value="NT_POLXc"/>
    <property type="match status" value="1"/>
</dbReference>
<evidence type="ECO:0000256" key="5">
    <source>
        <dbReference type="ARBA" id="ARBA00022695"/>
    </source>
</evidence>
<organism evidence="14 15">
    <name type="scientific">Lophium mytilinum</name>
    <dbReference type="NCBI Taxonomy" id="390894"/>
    <lineage>
        <taxon>Eukaryota</taxon>
        <taxon>Fungi</taxon>
        <taxon>Dikarya</taxon>
        <taxon>Ascomycota</taxon>
        <taxon>Pezizomycotina</taxon>
        <taxon>Dothideomycetes</taxon>
        <taxon>Pleosporomycetidae</taxon>
        <taxon>Mytilinidiales</taxon>
        <taxon>Mytilinidiaceae</taxon>
        <taxon>Lophium</taxon>
    </lineage>
</organism>
<evidence type="ECO:0000256" key="11">
    <source>
        <dbReference type="ARBA" id="ARBA00049244"/>
    </source>
</evidence>
<dbReference type="OrthoDB" id="205514at2759"/>
<feature type="compositionally biased region" description="Acidic residues" evidence="12">
    <location>
        <begin position="168"/>
        <end position="180"/>
    </location>
</feature>
<dbReference type="AlphaFoldDB" id="A0A6A6QYM6"/>
<dbReference type="EMBL" id="MU004186">
    <property type="protein sequence ID" value="KAF2497339.1"/>
    <property type="molecule type" value="Genomic_DNA"/>
</dbReference>
<dbReference type="Gene3D" id="3.30.210.10">
    <property type="entry name" value="DNA polymerase, thumb domain"/>
    <property type="match status" value="1"/>
</dbReference>
<dbReference type="SUPFAM" id="SSF47802">
    <property type="entry name" value="DNA polymerase beta, N-terminal domain-like"/>
    <property type="match status" value="1"/>
</dbReference>
<sequence>MEDITSSQTLAGDGPERERAALDLSAFPPFFILTSHFQEEDIHALEGQLTQCGAQLTYGPAEAKLFIGKVGTKRRAEFELRSLHVFTQDITPLLPHDTTPVALEPASKKRRFGSDSKQETKVAESHDDSTIEGETTEDESSDVPMPRGAIVHSDQTEPGSLSNPIGILDDESTTEEEASFPEDRGHRDKSKRKRDSSNPLREVTSRSVVESISNGGKDAVTVLKVEWLEEAIAAGIPLPLDSYQVYQGRRIDPEIASPAVQHQALPPLRKAIPKSQHTLAQRPHTAQSIIERAKADAAVTPARKPKKDPFKYRREGARQFENATFASHSQKHGLSASHAAHLLQQTTSEYEGETSEIPEPPAWVKAKLKYACQRQTPANPPNDPFIDELKKIRQARLLTGDEIGVRAYSTSIAALAAYPYHLTHPKEILSLPGCDIKIANLWVEYKNTGHITAADDAQSDETMQVLRLFYDIWGVGAPTARTFYFSNHWRDLDDVIEHGWSSLTRVQQIGVKYYDEFKDAIPRPEVEAIAATIHAHAIRIRDARVTCTIVGGYRRGKASSGDVDVILSHPDLVSTANLVADVAASLEEEGWITHTLTLSLHGTHRGQATLPFRASGPAGHGFDTLDKALVVWQDVAWASRDADLAANPKAKNPNVHRRVDIIVSPWRTVGCAVMGWSGGTTFQRDLRRYAKAVKGWKFDSSGVRDRRTGMVVELEGEEGVDGTPVEAERRVFEGMGLEFVEPELRCTG</sequence>
<keyword evidence="15" id="KW-1185">Reference proteome</keyword>
<accession>A0A6A6QYM6</accession>
<evidence type="ECO:0000256" key="3">
    <source>
        <dbReference type="ARBA" id="ARBA00012417"/>
    </source>
</evidence>
<proteinExistence type="inferred from homology"/>
<dbReference type="InterPro" id="IPR018944">
    <property type="entry name" value="DNA_pol_lambd_fingers_domain"/>
</dbReference>
<dbReference type="Gene3D" id="1.10.150.110">
    <property type="entry name" value="DNA polymerase beta, N-terminal domain-like"/>
    <property type="match status" value="1"/>
</dbReference>
<dbReference type="PRINTS" id="PR00870">
    <property type="entry name" value="DNAPOLXBETA"/>
</dbReference>
<dbReference type="Proteomes" id="UP000799750">
    <property type="component" value="Unassembled WGS sequence"/>
</dbReference>
<feature type="compositionally biased region" description="Acidic residues" evidence="12">
    <location>
        <begin position="130"/>
        <end position="141"/>
    </location>
</feature>
<evidence type="ECO:0000313" key="14">
    <source>
        <dbReference type="EMBL" id="KAF2497339.1"/>
    </source>
</evidence>
<keyword evidence="6" id="KW-0479">Metal-binding</keyword>
<dbReference type="EC" id="2.7.7.7" evidence="3"/>
<keyword evidence="10" id="KW-0539">Nucleus</keyword>
<dbReference type="Gene3D" id="1.10.150.20">
    <property type="entry name" value="5' to 3' exonuclease, C-terminal subdomain"/>
    <property type="match status" value="1"/>
</dbReference>
<dbReference type="PROSITE" id="PS00522">
    <property type="entry name" value="DNA_POLYMERASE_X"/>
    <property type="match status" value="1"/>
</dbReference>